<sequence>MLFLTTDEADQMNHPRVLVIAGENSQVRVVESYVGLGDARYFTNAVTEVVARDSAVVDHYKLIRDSVAAYHVGSIHVRLGRSSSFSSHSITLGGKLVSNDVDAELVGEGGECTLNGLYLVDARRLVDNHTTIRHMSPHCASHELYKGILNDEARGVFNGKIIVAIDAQKTDAKQTNKALLLSEDAQINSKPELEIFADDVKCTHGASVGQLDEDALFYLRSRGLELGQARSVLIHAFASDLIQRITIEPIRAQLDAILLQQLRGSGGTTLYEQPA</sequence>
<gene>
    <name evidence="2" type="ORF">METZ01_LOCUS153851</name>
</gene>
<dbReference type="GO" id="GO:0016226">
    <property type="term" value="P:iron-sulfur cluster assembly"/>
    <property type="evidence" value="ECO:0007669"/>
    <property type="project" value="InterPro"/>
</dbReference>
<dbReference type="AlphaFoldDB" id="A0A382AJ18"/>
<dbReference type="Pfam" id="PF01458">
    <property type="entry name" value="SUFBD_core"/>
    <property type="match status" value="1"/>
</dbReference>
<dbReference type="PANTHER" id="PTHR43575:SF1">
    <property type="entry name" value="PROTEIN ABCI7, CHLOROPLASTIC"/>
    <property type="match status" value="1"/>
</dbReference>
<dbReference type="InterPro" id="IPR011542">
    <property type="entry name" value="SUF_FeS_clus_asmbl_SufD"/>
</dbReference>
<dbReference type="InterPro" id="IPR037284">
    <property type="entry name" value="SUF_FeS_clus_asmbl_SufBD_sf"/>
</dbReference>
<dbReference type="EMBL" id="UINC01025430">
    <property type="protein sequence ID" value="SVB00997.1"/>
    <property type="molecule type" value="Genomic_DNA"/>
</dbReference>
<organism evidence="2">
    <name type="scientific">marine metagenome</name>
    <dbReference type="NCBI Taxonomy" id="408172"/>
    <lineage>
        <taxon>unclassified sequences</taxon>
        <taxon>metagenomes</taxon>
        <taxon>ecological metagenomes</taxon>
    </lineage>
</organism>
<dbReference type="NCBIfam" id="TIGR01981">
    <property type="entry name" value="sufD"/>
    <property type="match status" value="1"/>
</dbReference>
<proteinExistence type="predicted"/>
<protein>
    <recommendedName>
        <fullName evidence="1">SUF system FeS cluster assembly SufBD core domain-containing protein</fullName>
    </recommendedName>
</protein>
<dbReference type="PANTHER" id="PTHR43575">
    <property type="entry name" value="PROTEIN ABCI7, CHLOROPLASTIC"/>
    <property type="match status" value="1"/>
</dbReference>
<reference evidence="2" key="1">
    <citation type="submission" date="2018-05" db="EMBL/GenBank/DDBJ databases">
        <authorList>
            <person name="Lanie J.A."/>
            <person name="Ng W.-L."/>
            <person name="Kazmierczak K.M."/>
            <person name="Andrzejewski T.M."/>
            <person name="Davidsen T.M."/>
            <person name="Wayne K.J."/>
            <person name="Tettelin H."/>
            <person name="Glass J.I."/>
            <person name="Rusch D."/>
            <person name="Podicherti R."/>
            <person name="Tsui H.-C.T."/>
            <person name="Winkler M.E."/>
        </authorList>
    </citation>
    <scope>NUCLEOTIDE SEQUENCE</scope>
</reference>
<name>A0A382AJ18_9ZZZZ</name>
<accession>A0A382AJ18</accession>
<evidence type="ECO:0000259" key="1">
    <source>
        <dbReference type="Pfam" id="PF01458"/>
    </source>
</evidence>
<dbReference type="InterPro" id="IPR000825">
    <property type="entry name" value="SUF_FeS_clus_asmbl_SufBD_core"/>
</dbReference>
<feature type="domain" description="SUF system FeS cluster assembly SufBD core" evidence="1">
    <location>
        <begin position="6"/>
        <end position="237"/>
    </location>
</feature>
<dbReference type="InterPro" id="IPR055346">
    <property type="entry name" value="Fe-S_cluster_assembly_SufBD"/>
</dbReference>
<dbReference type="SUPFAM" id="SSF101960">
    <property type="entry name" value="Stabilizer of iron transporter SufD"/>
    <property type="match status" value="1"/>
</dbReference>
<evidence type="ECO:0000313" key="2">
    <source>
        <dbReference type="EMBL" id="SVB00997.1"/>
    </source>
</evidence>